<evidence type="ECO:0000256" key="1">
    <source>
        <dbReference type="SAM" id="Phobius"/>
    </source>
</evidence>
<accession>A0AAD8A2N6</accession>
<dbReference type="AlphaFoldDB" id="A0AAD8A2N6"/>
<feature type="transmembrane region" description="Helical" evidence="1">
    <location>
        <begin position="82"/>
        <end position="105"/>
    </location>
</feature>
<feature type="transmembrane region" description="Helical" evidence="1">
    <location>
        <begin position="42"/>
        <end position="62"/>
    </location>
</feature>
<evidence type="ECO:0000313" key="2">
    <source>
        <dbReference type="EMBL" id="KAJ9591530.1"/>
    </source>
</evidence>
<proteinExistence type="predicted"/>
<organism evidence="2 3">
    <name type="scientific">Diploptera punctata</name>
    <name type="common">Pacific beetle cockroach</name>
    <dbReference type="NCBI Taxonomy" id="6984"/>
    <lineage>
        <taxon>Eukaryota</taxon>
        <taxon>Metazoa</taxon>
        <taxon>Ecdysozoa</taxon>
        <taxon>Arthropoda</taxon>
        <taxon>Hexapoda</taxon>
        <taxon>Insecta</taxon>
        <taxon>Pterygota</taxon>
        <taxon>Neoptera</taxon>
        <taxon>Polyneoptera</taxon>
        <taxon>Dictyoptera</taxon>
        <taxon>Blattodea</taxon>
        <taxon>Blaberoidea</taxon>
        <taxon>Blaberidae</taxon>
        <taxon>Diplopterinae</taxon>
        <taxon>Diploptera</taxon>
    </lineage>
</organism>
<keyword evidence="1" id="KW-0472">Membrane</keyword>
<keyword evidence="1" id="KW-1133">Transmembrane helix</keyword>
<dbReference type="EMBL" id="JASPKZ010003864">
    <property type="protein sequence ID" value="KAJ9591530.1"/>
    <property type="molecule type" value="Genomic_DNA"/>
</dbReference>
<keyword evidence="3" id="KW-1185">Reference proteome</keyword>
<reference evidence="2" key="1">
    <citation type="journal article" date="2023" name="IScience">
        <title>Live-bearing cockroach genome reveals convergent evolutionary mechanisms linked to viviparity in insects and beyond.</title>
        <authorList>
            <person name="Fouks B."/>
            <person name="Harrison M.C."/>
            <person name="Mikhailova A.A."/>
            <person name="Marchal E."/>
            <person name="English S."/>
            <person name="Carruthers M."/>
            <person name="Jennings E.C."/>
            <person name="Chiamaka E.L."/>
            <person name="Frigard R.A."/>
            <person name="Pippel M."/>
            <person name="Attardo G.M."/>
            <person name="Benoit J.B."/>
            <person name="Bornberg-Bauer E."/>
            <person name="Tobe S.S."/>
        </authorList>
    </citation>
    <scope>NUCLEOTIDE SEQUENCE</scope>
    <source>
        <strain evidence="2">Stay&amp;Tobe</strain>
    </source>
</reference>
<dbReference type="Proteomes" id="UP001233999">
    <property type="component" value="Unassembled WGS sequence"/>
</dbReference>
<reference evidence="2" key="2">
    <citation type="submission" date="2023-05" db="EMBL/GenBank/DDBJ databases">
        <authorList>
            <person name="Fouks B."/>
        </authorList>
    </citation>
    <scope>NUCLEOTIDE SEQUENCE</scope>
    <source>
        <strain evidence="2">Stay&amp;Tobe</strain>
        <tissue evidence="2">Testes</tissue>
    </source>
</reference>
<protein>
    <submittedName>
        <fullName evidence="2">Uncharacterized protein</fullName>
    </submittedName>
</protein>
<feature type="transmembrane region" description="Helical" evidence="1">
    <location>
        <begin position="6"/>
        <end position="30"/>
    </location>
</feature>
<feature type="non-terminal residue" evidence="2">
    <location>
        <position position="107"/>
    </location>
</feature>
<comment type="caution">
    <text evidence="2">The sequence shown here is derived from an EMBL/GenBank/DDBJ whole genome shotgun (WGS) entry which is preliminary data.</text>
</comment>
<name>A0AAD8A2N6_DIPPU</name>
<feature type="non-terminal residue" evidence="2">
    <location>
        <position position="1"/>
    </location>
</feature>
<sequence>VLYKVVYPLGSVQCLISYQSCYIIVILIYLIQRDFVVFKMAYLRVLVLKNAIPTLFISLIIHSYQMSKPTNYERSYMLSAPLFGPNILLKCFFQKLIISVLLFILGH</sequence>
<gene>
    <name evidence="2" type="ORF">L9F63_001884</name>
</gene>
<evidence type="ECO:0000313" key="3">
    <source>
        <dbReference type="Proteomes" id="UP001233999"/>
    </source>
</evidence>
<keyword evidence="1" id="KW-0812">Transmembrane</keyword>